<evidence type="ECO:0000313" key="2">
    <source>
        <dbReference type="Proteomes" id="UP001610063"/>
    </source>
</evidence>
<dbReference type="InterPro" id="IPR036388">
    <property type="entry name" value="WH-like_DNA-bd_sf"/>
</dbReference>
<dbReference type="EMBL" id="JBIPKE010000015">
    <property type="protein sequence ID" value="MFH6983709.1"/>
    <property type="molecule type" value="Genomic_DNA"/>
</dbReference>
<name>A0ABW7NAE2_9BACT</name>
<dbReference type="Gene3D" id="1.10.10.10">
    <property type="entry name" value="Winged helix-like DNA-binding domain superfamily/Winged helix DNA-binding domain"/>
    <property type="match status" value="1"/>
</dbReference>
<evidence type="ECO:0000313" key="1">
    <source>
        <dbReference type="EMBL" id="MFH6983709.1"/>
    </source>
</evidence>
<dbReference type="RefSeq" id="WP_395417249.1">
    <property type="nucleotide sequence ID" value="NZ_JBIPKE010000015.1"/>
</dbReference>
<dbReference type="SUPFAM" id="SSF46785">
    <property type="entry name" value="Winged helix' DNA-binding domain"/>
    <property type="match status" value="1"/>
</dbReference>
<reference evidence="1 2" key="1">
    <citation type="journal article" date="2013" name="Int. J. Syst. Evol. Microbiol.">
        <title>Marinoscillum luteum sp. nov., isolated from marine sediment.</title>
        <authorList>
            <person name="Cha I.T."/>
            <person name="Park S.J."/>
            <person name="Kim S.J."/>
            <person name="Kim J.G."/>
            <person name="Jung M.Y."/>
            <person name="Shin K.S."/>
            <person name="Kwon K.K."/>
            <person name="Yang S.H."/>
            <person name="Seo Y.S."/>
            <person name="Rhee S.K."/>
        </authorList>
    </citation>
    <scope>NUCLEOTIDE SEQUENCE [LARGE SCALE GENOMIC DNA]</scope>
    <source>
        <strain evidence="1 2">KCTC 23939</strain>
    </source>
</reference>
<comment type="caution">
    <text evidence="1">The sequence shown here is derived from an EMBL/GenBank/DDBJ whole genome shotgun (WGS) entry which is preliminary data.</text>
</comment>
<protein>
    <submittedName>
        <fullName evidence="1">Helix-turn-helix transcriptional regulator</fullName>
    </submittedName>
</protein>
<proteinExistence type="predicted"/>
<keyword evidence="2" id="KW-1185">Reference proteome</keyword>
<dbReference type="Proteomes" id="UP001610063">
    <property type="component" value="Unassembled WGS sequence"/>
</dbReference>
<dbReference type="InterPro" id="IPR036390">
    <property type="entry name" value="WH_DNA-bd_sf"/>
</dbReference>
<sequence>MEKYSALGFVSLNQTQKRMLMYLKMHGAQPAAVLAGEMGLTNEGARQHLMRMMEEGWISSESQSKGVGRPIILYQITAAGFGLFPDAHAELTLQLLTSVKALFGQEGLDRLIQSREQETLKQYQSGVEGMGRLEDRLDYLVSIRSAEGYMAEWYQDGDLYFLVENHCPICAAATRCQGFCQAELQNFRQTLGEGVKVERVEHIVQGARRCAYQITTLDK</sequence>
<gene>
    <name evidence="1" type="ORF">ACHKAR_09675</name>
</gene>
<accession>A0ABW7NAE2</accession>
<organism evidence="1 2">
    <name type="scientific">Marinoscillum luteum</name>
    <dbReference type="NCBI Taxonomy" id="861051"/>
    <lineage>
        <taxon>Bacteria</taxon>
        <taxon>Pseudomonadati</taxon>
        <taxon>Bacteroidota</taxon>
        <taxon>Cytophagia</taxon>
        <taxon>Cytophagales</taxon>
        <taxon>Reichenbachiellaceae</taxon>
        <taxon>Marinoscillum</taxon>
    </lineage>
</organism>